<dbReference type="PANTHER" id="PTHR10876">
    <property type="entry name" value="ZINC FINGER PROTEIN ZPR1"/>
    <property type="match status" value="1"/>
</dbReference>
<evidence type="ECO:0000313" key="7">
    <source>
        <dbReference type="Proteomes" id="UP000010422"/>
    </source>
</evidence>
<evidence type="ECO:0000256" key="2">
    <source>
        <dbReference type="ARBA" id="ARBA00022723"/>
    </source>
</evidence>
<proteinExistence type="inferred from homology"/>
<dbReference type="InterPro" id="IPR040141">
    <property type="entry name" value="ZPR1"/>
</dbReference>
<evidence type="ECO:0000259" key="5">
    <source>
        <dbReference type="SMART" id="SM00709"/>
    </source>
</evidence>
<name>L0PHC9_PNEJI</name>
<dbReference type="STRING" id="1209962.L0PHC9"/>
<dbReference type="Proteomes" id="UP000010422">
    <property type="component" value="Unassembled WGS sequence"/>
</dbReference>
<evidence type="ECO:0000256" key="3">
    <source>
        <dbReference type="ARBA" id="ARBA00022771"/>
    </source>
</evidence>
<dbReference type="Pfam" id="PF22794">
    <property type="entry name" value="jr-ZPR1"/>
    <property type="match status" value="1"/>
</dbReference>
<dbReference type="NCBIfam" id="TIGR00310">
    <property type="entry name" value="ZPR1_znf"/>
    <property type="match status" value="1"/>
</dbReference>
<dbReference type="AlphaFoldDB" id="L0PHC9"/>
<dbReference type="GO" id="GO:0005634">
    <property type="term" value="C:nucleus"/>
    <property type="evidence" value="ECO:0007669"/>
    <property type="project" value="TreeGrafter"/>
</dbReference>
<dbReference type="InterPro" id="IPR004457">
    <property type="entry name" value="Znf_ZPR1"/>
</dbReference>
<protein>
    <recommendedName>
        <fullName evidence="5">Zinc finger ZPR1-type domain-containing protein</fullName>
    </recommendedName>
</protein>
<evidence type="ECO:0000256" key="1">
    <source>
        <dbReference type="ARBA" id="ARBA00008354"/>
    </source>
</evidence>
<accession>L0PHC9</accession>
<gene>
    <name evidence="6" type="ORF">PNEJI1_000061</name>
</gene>
<keyword evidence="4" id="KW-0862">Zinc</keyword>
<dbReference type="InterPro" id="IPR042451">
    <property type="entry name" value="ZPR1_A/B_dom"/>
</dbReference>
<dbReference type="Gene3D" id="2.60.120.1040">
    <property type="entry name" value="ZPR1, A/B domain"/>
    <property type="match status" value="1"/>
</dbReference>
<organism evidence="7">
    <name type="scientific">Pneumocystis jirovecii</name>
    <name type="common">Human pneumocystis pneumonia agent</name>
    <dbReference type="NCBI Taxonomy" id="42068"/>
    <lineage>
        <taxon>Eukaryota</taxon>
        <taxon>Fungi</taxon>
        <taxon>Dikarya</taxon>
        <taxon>Ascomycota</taxon>
        <taxon>Taphrinomycotina</taxon>
        <taxon>Pneumocystomycetes</taxon>
        <taxon>Pneumocystaceae</taxon>
        <taxon>Pneumocystis</taxon>
    </lineage>
</organism>
<dbReference type="FunFam" id="2.60.120.1040:FF:000001">
    <property type="entry name" value="Zinc finger protein ZPR1"/>
    <property type="match status" value="1"/>
</dbReference>
<evidence type="ECO:0000313" key="6">
    <source>
        <dbReference type="EMBL" id="CCJ31060.1"/>
    </source>
</evidence>
<dbReference type="GO" id="GO:0008270">
    <property type="term" value="F:zinc ion binding"/>
    <property type="evidence" value="ECO:0007669"/>
    <property type="project" value="UniProtKB-KW"/>
</dbReference>
<dbReference type="InParanoid" id="L0PHC9"/>
<keyword evidence="2" id="KW-0479">Metal-binding</keyword>
<dbReference type="EMBL" id="CAKM01000278">
    <property type="protein sequence ID" value="CCJ31060.1"/>
    <property type="molecule type" value="Genomic_DNA"/>
</dbReference>
<feature type="domain" description="Zinc finger ZPR1-type" evidence="5">
    <location>
        <begin position="39"/>
        <end position="175"/>
    </location>
</feature>
<dbReference type="VEuPathDB" id="FungiDB:PNEJI1_000061"/>
<keyword evidence="3" id="KW-0863">Zinc-finger</keyword>
<reference evidence="6 7" key="1">
    <citation type="journal article" date="2012" name="MBio">
        <title>De novo assembly of the Pneumocystis jirovecii genome from a single bronchoalveolar lavage fluid specimen from a patient.</title>
        <authorList>
            <person name="Cisse O.H."/>
            <person name="Pagni M."/>
            <person name="Hauser P.M."/>
        </authorList>
    </citation>
    <scope>NUCLEOTIDE SEQUENCE [LARGE SCALE GENOMIC DNA]</scope>
    <source>
        <strain evidence="6 7">SE8</strain>
    </source>
</reference>
<comment type="similarity">
    <text evidence="1">Belongs to the ZPR1 family.</text>
</comment>
<evidence type="ECO:0000256" key="4">
    <source>
        <dbReference type="ARBA" id="ARBA00022833"/>
    </source>
</evidence>
<sequence>MNCLKQYSYIHLILSINRFERKKDIALAIRSYSRFKGISCSSKCCLIIAGYKSNEVKTGGEIPEKGKKIILKVENIDDLSRDLLKSETCSIKIPELNLDLNPGTLGGKFTTLEGLLAQIYDELYNRVYSRTNDSMEPEKNRRWNIFLQRLDDARNGKIKFTIILDDPISGSYLQNLYAPDPDPNMKIEEYERTYEQNEDLGINDMILNPENQKDNQNQ</sequence>
<dbReference type="InterPro" id="IPR056180">
    <property type="entry name" value="ZPR1_jr_dom"/>
</dbReference>
<dbReference type="PANTHER" id="PTHR10876:SF0">
    <property type="entry name" value="ZINC FINGER PROTEIN ZPR1"/>
    <property type="match status" value="1"/>
</dbReference>
<dbReference type="SMART" id="SM00709">
    <property type="entry name" value="Zpr1"/>
    <property type="match status" value="1"/>
</dbReference>
<comment type="caution">
    <text evidence="6">The sequence shown here is derived from an EMBL/GenBank/DDBJ whole genome shotgun (WGS) entry which is preliminary data.</text>
</comment>